<feature type="signal peptide" evidence="4">
    <location>
        <begin position="1"/>
        <end position="31"/>
    </location>
</feature>
<dbReference type="Gene3D" id="2.60.120.200">
    <property type="match status" value="1"/>
</dbReference>
<feature type="compositionally biased region" description="Polar residues" evidence="3">
    <location>
        <begin position="99"/>
        <end position="110"/>
    </location>
</feature>
<dbReference type="Gene3D" id="2.60.40.1120">
    <property type="entry name" value="Carboxypeptidase-like, regulatory domain"/>
    <property type="match status" value="4"/>
</dbReference>
<name>A0ABV5R448_9ACTN</name>
<evidence type="ECO:0000313" key="5">
    <source>
        <dbReference type="EMBL" id="MFB9572628.1"/>
    </source>
</evidence>
<organism evidence="5 6">
    <name type="scientific">Streptomyces yanii</name>
    <dbReference type="NCBI Taxonomy" id="78510"/>
    <lineage>
        <taxon>Bacteria</taxon>
        <taxon>Bacillati</taxon>
        <taxon>Actinomycetota</taxon>
        <taxon>Actinomycetes</taxon>
        <taxon>Kitasatosporales</taxon>
        <taxon>Streptomycetaceae</taxon>
        <taxon>Streptomyces</taxon>
    </lineage>
</organism>
<dbReference type="PANTHER" id="PTHR45632:SF3">
    <property type="entry name" value="KELCH-LIKE PROTEIN 32"/>
    <property type="match status" value="1"/>
</dbReference>
<dbReference type="Pfam" id="PF13620">
    <property type="entry name" value="CarboxypepD_reg"/>
    <property type="match status" value="1"/>
</dbReference>
<dbReference type="PROSITE" id="PS51318">
    <property type="entry name" value="TAT"/>
    <property type="match status" value="1"/>
</dbReference>
<feature type="region of interest" description="Disordered" evidence="3">
    <location>
        <begin position="34"/>
        <end position="110"/>
    </location>
</feature>
<evidence type="ECO:0000256" key="4">
    <source>
        <dbReference type="SAM" id="SignalP"/>
    </source>
</evidence>
<dbReference type="SMART" id="SM00612">
    <property type="entry name" value="Kelch"/>
    <property type="match status" value="5"/>
</dbReference>
<sequence length="1522" mass="160681">MRRTRRRTLRAGLVAFLAMLALLVGGLPATAKPADTVPAAPEAKPAAKAQVRDAVQHDLSPKLRDISAKPGATKRSSGKPSVQPAHSLERAAVNPSAKEGSSQVQRGFTSSQVPEFKANFEGVGNVDGVLPPDTNGDVGPNHYVQMVNLHYAVFDKSGNKLLGPLPGNAVFAGFGGPCETRNDGDPVVLYDETADRWMITQFALPGGSAGNHQCMAISQTSDPTGAFYRYDFLYHQTRMNDYPKYGIWPDAYYMTTNEFAPSFVGAGAVAFEREKMLAGEPARMVYFHLGPDFGGLLPADAEGQAPPAGAPNPFSMFDDDAWGTSPTDRLLMWDFHVDWTNPANSTFGNNLAPNRSLETAPFDSNMCNGARSCIPQQGTSARLDAIADRLMYRAAYRNFGDHASMVLNHTVDVGGDHAGVRWYELRSNSPTDWAIHQQGTYAPDGESRWMASAAMDVSGNMAIGYTSSGSTSFPSIRMAGRLSGDPLGELGQSERTLIAGTGAQTHSAARWGDYSSMSVDPTDGCTFWFTSEYLSQTSSANWQTRIGSMKFPNCVNGPRGEVTGKVSKSGGGAIAGATVRVGGSGTVTDDQGEYKLTLPAGQHEVTASAFGYASKSETVTVPDSGTVTASFTLDPVPMRKVSGVVKDDSGHGWPLYARIDVAGKPGGPVFTDPATGAYSVDLPQGADYGLTVKAVYPSYRQGTAQVTVSDSDLVRNFDLAVETSCDATGYKIGYGEPVVTEQFESGDTPAGWSVENTTPNGGWNFADPKNRGNLTGGSGKYAIADSDSAGSGKPMDTALITPAMDLSGVPTPVLRFNSDYRALGGFADVDVSVDDGTTWKNVSRWTSTSRRGPVLEEIPVPQAAGKSDVRIRFHYQATFAWWWELDNLSIVNRTCDPIPGGLVVGRVLDGNTGAGLNDATVISEDKPAEKAVTGPTPDDAKLGDGFYWMFSTLTGKHSFTGAKNQYKSVTSTVDVAADTATREDFTLKAGRLTVTPPSVESSLTLGQTKTATTTIRNDGTAPATFELSERAGNFDKLGTRGARLQNLRVKGGGVSPAWRGDSKPGDVLEPTPYAPPWINTANYPIKVMDNAVAAYDGKVYSVGGTDGAANLANGYVYDPAANTWTKIADMPAALEKPAATFVDGKLYVFGGWNTAGNTSAKVYAYDPGTNAWETRAGTNPAPRAAPGIGVIDGQIYLVGGCVDGNCSKSNVTVRYNPGADTFTTVAAYPVAVAWQGCGGIDGTLYCAGGNGPTTLKSTYAYNPGANAWTQMADLPVDFWGVSADTANGLLLVSTGVINNSTTVTNQGWAYDPAANSWSALPNANFARYRAGAACGFVKVGGSTGGFTPTPDSELLPGFDQCATVTDVPWLSASPTSATLQPGQSITVNVKLEASTAAGVQQPGKYTAQLGIKSDTPPVAPIDVTMTVQPPKDWGKATGVVTGVDCRDNSTALRGATVQINGKKGWTHTLKTDADGRYSIWAPRDNPVEIIAAQDGWKPQSRLVNLKAAEAVTTDFALRPTTC</sequence>
<dbReference type="EMBL" id="JBHMCG010000047">
    <property type="protein sequence ID" value="MFB9572628.1"/>
    <property type="molecule type" value="Genomic_DNA"/>
</dbReference>
<comment type="caution">
    <text evidence="5">The sequence shown here is derived from an EMBL/GenBank/DDBJ whole genome shotgun (WGS) entry which is preliminary data.</text>
</comment>
<dbReference type="Proteomes" id="UP001589710">
    <property type="component" value="Unassembled WGS sequence"/>
</dbReference>
<dbReference type="Gene3D" id="2.120.10.80">
    <property type="entry name" value="Kelch-type beta propeller"/>
    <property type="match status" value="2"/>
</dbReference>
<dbReference type="Pfam" id="PF24681">
    <property type="entry name" value="Kelch_KLHDC2_KLHL20_DRC7"/>
    <property type="match status" value="1"/>
</dbReference>
<dbReference type="SUPFAM" id="SSF117281">
    <property type="entry name" value="Kelch motif"/>
    <property type="match status" value="1"/>
</dbReference>
<keyword evidence="6" id="KW-1185">Reference proteome</keyword>
<dbReference type="RefSeq" id="WP_345515272.1">
    <property type="nucleotide sequence ID" value="NZ_BAAAXD010000030.1"/>
</dbReference>
<evidence type="ECO:0000313" key="6">
    <source>
        <dbReference type="Proteomes" id="UP001589710"/>
    </source>
</evidence>
<keyword evidence="1" id="KW-0880">Kelch repeat</keyword>
<dbReference type="InterPro" id="IPR006311">
    <property type="entry name" value="TAT_signal"/>
</dbReference>
<accession>A0ABV5R448</accession>
<dbReference type="PANTHER" id="PTHR45632">
    <property type="entry name" value="LD33804P"/>
    <property type="match status" value="1"/>
</dbReference>
<dbReference type="SUPFAM" id="SSF49464">
    <property type="entry name" value="Carboxypeptidase regulatory domain-like"/>
    <property type="match status" value="2"/>
</dbReference>
<feature type="compositionally biased region" description="Low complexity" evidence="3">
    <location>
        <begin position="38"/>
        <end position="49"/>
    </location>
</feature>
<dbReference type="SUPFAM" id="SSF49452">
    <property type="entry name" value="Starch-binding domain-like"/>
    <property type="match status" value="1"/>
</dbReference>
<dbReference type="InterPro" id="IPR006652">
    <property type="entry name" value="Kelch_1"/>
</dbReference>
<dbReference type="InterPro" id="IPR013784">
    <property type="entry name" value="Carb-bd-like_fold"/>
</dbReference>
<evidence type="ECO:0000256" key="3">
    <source>
        <dbReference type="SAM" id="MobiDB-lite"/>
    </source>
</evidence>
<keyword evidence="2" id="KW-0677">Repeat</keyword>
<feature type="compositionally biased region" description="Basic and acidic residues" evidence="3">
    <location>
        <begin position="50"/>
        <end position="67"/>
    </location>
</feature>
<keyword evidence="4" id="KW-0732">Signal</keyword>
<reference evidence="5 6" key="1">
    <citation type="submission" date="2024-09" db="EMBL/GenBank/DDBJ databases">
        <authorList>
            <person name="Sun Q."/>
            <person name="Mori K."/>
        </authorList>
    </citation>
    <scope>NUCLEOTIDE SEQUENCE [LARGE SCALE GENOMIC DNA]</scope>
    <source>
        <strain evidence="5 6">JCM 3331</strain>
    </source>
</reference>
<protein>
    <submittedName>
        <fullName evidence="5">Carboxypeptidase regulatory-like domain-containing protein</fullName>
    </submittedName>
</protein>
<gene>
    <name evidence="5" type="ORF">ACFFTL_09900</name>
</gene>
<dbReference type="NCBIfam" id="NF038128">
    <property type="entry name" value="choice_anch_J"/>
    <property type="match status" value="1"/>
</dbReference>
<dbReference type="InterPro" id="IPR015915">
    <property type="entry name" value="Kelch-typ_b-propeller"/>
</dbReference>
<evidence type="ECO:0000256" key="1">
    <source>
        <dbReference type="ARBA" id="ARBA00022441"/>
    </source>
</evidence>
<feature type="chain" id="PRO_5045454960" evidence="4">
    <location>
        <begin position="32"/>
        <end position="1522"/>
    </location>
</feature>
<dbReference type="InterPro" id="IPR008969">
    <property type="entry name" value="CarboxyPept-like_regulatory"/>
</dbReference>
<evidence type="ECO:0000256" key="2">
    <source>
        <dbReference type="ARBA" id="ARBA00022737"/>
    </source>
</evidence>
<proteinExistence type="predicted"/>